<keyword evidence="13" id="KW-0539">Nucleus</keyword>
<dbReference type="Proteomes" id="UP001151699">
    <property type="component" value="Chromosome X"/>
</dbReference>
<dbReference type="GO" id="GO:0141039">
    <property type="term" value="F:phosphatidylinositol 3-kinase inhibitor activity"/>
    <property type="evidence" value="ECO:0007669"/>
    <property type="project" value="InterPro"/>
</dbReference>
<keyword evidence="9" id="KW-0862">Zinc</keyword>
<dbReference type="AlphaFoldDB" id="A0A9Q0MUV1"/>
<evidence type="ECO:0000259" key="16">
    <source>
        <dbReference type="PROSITE" id="PS50157"/>
    </source>
</evidence>
<keyword evidence="8 14" id="KW-0863">Zinc-finger</keyword>
<feature type="region of interest" description="Disordered" evidence="15">
    <location>
        <begin position="133"/>
        <end position="182"/>
    </location>
</feature>
<dbReference type="GO" id="GO:0045022">
    <property type="term" value="P:early endosome to late endosome transport"/>
    <property type="evidence" value="ECO:0007669"/>
    <property type="project" value="InterPro"/>
</dbReference>
<accession>A0A9Q0MUV1</accession>
<keyword evidence="12" id="KW-0804">Transcription</keyword>
<evidence type="ECO:0000256" key="13">
    <source>
        <dbReference type="ARBA" id="ARBA00023242"/>
    </source>
</evidence>
<comment type="subcellular location">
    <subcellularLocation>
        <location evidence="2">Early endosome</location>
    </subcellularLocation>
    <subcellularLocation>
        <location evidence="3">Late endosome</location>
    </subcellularLocation>
    <subcellularLocation>
        <location evidence="1">Nucleus</location>
    </subcellularLocation>
</comment>
<evidence type="ECO:0000256" key="6">
    <source>
        <dbReference type="ARBA" id="ARBA00022737"/>
    </source>
</evidence>
<evidence type="ECO:0000256" key="2">
    <source>
        <dbReference type="ARBA" id="ARBA00004412"/>
    </source>
</evidence>
<dbReference type="PANTHER" id="PTHR13083:SF3">
    <property type="entry name" value="WD REPEAT-CONTAINING PROTEIN 91"/>
    <property type="match status" value="1"/>
</dbReference>
<evidence type="ECO:0000313" key="17">
    <source>
        <dbReference type="EMBL" id="KAJ6637949.1"/>
    </source>
</evidence>
<evidence type="ECO:0000256" key="14">
    <source>
        <dbReference type="PROSITE-ProRule" id="PRU00042"/>
    </source>
</evidence>
<gene>
    <name evidence="17" type="primary">gl_2</name>
    <name evidence="17" type="ORF">Bhyg_10680</name>
</gene>
<evidence type="ECO:0000256" key="4">
    <source>
        <dbReference type="ARBA" id="ARBA00006128"/>
    </source>
</evidence>
<dbReference type="InterPro" id="IPR056327">
    <property type="entry name" value="ARMC9_CTLH-like_dom"/>
</dbReference>
<dbReference type="PANTHER" id="PTHR13083">
    <property type="entry name" value="WD REPEAT-CONTAINING PROTEIN 91"/>
    <property type="match status" value="1"/>
</dbReference>
<dbReference type="GO" id="GO:0031901">
    <property type="term" value="C:early endosome membrane"/>
    <property type="evidence" value="ECO:0007669"/>
    <property type="project" value="TreeGrafter"/>
</dbReference>
<dbReference type="PROSITE" id="PS00028">
    <property type="entry name" value="ZINC_FINGER_C2H2_1"/>
    <property type="match status" value="2"/>
</dbReference>
<keyword evidence="18" id="KW-1185">Reference proteome</keyword>
<dbReference type="GO" id="GO:0031902">
    <property type="term" value="C:late endosome membrane"/>
    <property type="evidence" value="ECO:0007669"/>
    <property type="project" value="TreeGrafter"/>
</dbReference>
<keyword evidence="10" id="KW-0805">Transcription regulation</keyword>
<evidence type="ECO:0000256" key="5">
    <source>
        <dbReference type="ARBA" id="ARBA00022723"/>
    </source>
</evidence>
<dbReference type="GO" id="GO:0008270">
    <property type="term" value="F:zinc ion binding"/>
    <property type="evidence" value="ECO:0007669"/>
    <property type="project" value="UniProtKB-KW"/>
</dbReference>
<evidence type="ECO:0000313" key="18">
    <source>
        <dbReference type="Proteomes" id="UP001151699"/>
    </source>
</evidence>
<dbReference type="PROSITE" id="PS50157">
    <property type="entry name" value="ZINC_FINGER_C2H2_2"/>
    <property type="match status" value="3"/>
</dbReference>
<dbReference type="InterPro" id="IPR036236">
    <property type="entry name" value="Znf_C2H2_sf"/>
</dbReference>
<evidence type="ECO:0000256" key="8">
    <source>
        <dbReference type="ARBA" id="ARBA00022771"/>
    </source>
</evidence>
<feature type="domain" description="C2H2-type" evidence="16">
    <location>
        <begin position="636"/>
        <end position="663"/>
    </location>
</feature>
<dbReference type="Pfam" id="PF23138">
    <property type="entry name" value="CTLH_Armc9"/>
    <property type="match status" value="1"/>
</dbReference>
<sequence>MLTNSSKYVPHPNDKDKGFRVDKIIEQITHSISVQDLQGLRELWNHLDGHLFSKLEHSFASVFPFCKNPEEHQIFGVCFSKQWQDTLLVSLHNFLATIFQCMPQPALVRAEAEASLIKKLQDENQTLRNRIQAMTQQQSHPSAATSTSHQSRLSTFHNQRNFERQTRTSSHPQSLDDITPFDIKPPNHIIDDFYTIAQETLTVSSMAESQARGLRSLIKNISSGTSPVLGRKESLDRGKKRSGSRWQMSLDNDTELSSLYMQRDAPLIELDSIENEEGGAMYISCGDDGASGVESEMGYVPNNPLFGLPLDSPQECTPTCSGCASCHTGSSLPISELHGTDFDCDNCLDHNGILSSTQLNSQSNLGAAFWGEDMNSFSGLSPLDMDPLPSLFPFSPCGGTSERPTHDMADVLLSLKHAVLKPSPEPQQMQSQTQAYGHSHHPQASLSYTVHPQMLVSPSHQSQLQNSNYGSSSYYDAACGQHPPPIYPSMSVNVSMNMTMHGYGAEAGVPMQCSQMQWTPQNPSSSVNVLYPPLLSPGHYPSSATYSFTADFRPPGPTPSMGSMIDNMKISSSSPPRPYFQSNVNYSPPISPNYGQMKIRPGAKSIGFDEEDSNDGLQSDSKPNLCRLCGKTYARPRCPDCNKSFSQAANLTAHVRTHTGQKPFRYFLKVRVLQRTCEPIQESVLIDSSTLTKHLRIHSGEKPYQCKLCLLRFSQSGNLNRHMRVHGSNGNLMT</sequence>
<evidence type="ECO:0000256" key="10">
    <source>
        <dbReference type="ARBA" id="ARBA00023015"/>
    </source>
</evidence>
<dbReference type="SMART" id="SM00355">
    <property type="entry name" value="ZnF_C2H2"/>
    <property type="match status" value="2"/>
</dbReference>
<dbReference type="Gene3D" id="3.30.160.60">
    <property type="entry name" value="Classic Zinc Finger"/>
    <property type="match status" value="3"/>
</dbReference>
<evidence type="ECO:0000256" key="3">
    <source>
        <dbReference type="ARBA" id="ARBA00004603"/>
    </source>
</evidence>
<protein>
    <submittedName>
        <fullName evidence="17">Protein glass</fullName>
    </submittedName>
</protein>
<evidence type="ECO:0000256" key="11">
    <source>
        <dbReference type="ARBA" id="ARBA00023125"/>
    </source>
</evidence>
<organism evidence="17 18">
    <name type="scientific">Pseudolycoriella hygida</name>
    <dbReference type="NCBI Taxonomy" id="35572"/>
    <lineage>
        <taxon>Eukaryota</taxon>
        <taxon>Metazoa</taxon>
        <taxon>Ecdysozoa</taxon>
        <taxon>Arthropoda</taxon>
        <taxon>Hexapoda</taxon>
        <taxon>Insecta</taxon>
        <taxon>Pterygota</taxon>
        <taxon>Neoptera</taxon>
        <taxon>Endopterygota</taxon>
        <taxon>Diptera</taxon>
        <taxon>Nematocera</taxon>
        <taxon>Sciaroidea</taxon>
        <taxon>Sciaridae</taxon>
        <taxon>Pseudolycoriella</taxon>
    </lineage>
</organism>
<dbReference type="EMBL" id="WJQU01000003">
    <property type="protein sequence ID" value="KAJ6637949.1"/>
    <property type="molecule type" value="Genomic_DNA"/>
</dbReference>
<proteinExistence type="inferred from homology"/>
<dbReference type="Pfam" id="PF00096">
    <property type="entry name" value="zf-C2H2"/>
    <property type="match status" value="2"/>
</dbReference>
<keyword evidence="5" id="KW-0479">Metal-binding</keyword>
<dbReference type="GO" id="GO:0051898">
    <property type="term" value="P:negative regulation of phosphatidylinositol 3-kinase/protein kinase B signal transduction"/>
    <property type="evidence" value="ECO:0007669"/>
    <property type="project" value="InterPro"/>
</dbReference>
<keyword evidence="11" id="KW-0238">DNA-binding</keyword>
<comment type="similarity">
    <text evidence="4">Belongs to the WD repeat WDR91 family.</text>
</comment>
<keyword evidence="7" id="KW-0967">Endosome</keyword>
<evidence type="ECO:0000256" key="9">
    <source>
        <dbReference type="ARBA" id="ARBA00022833"/>
    </source>
</evidence>
<evidence type="ECO:0000256" key="12">
    <source>
        <dbReference type="ARBA" id="ARBA00023163"/>
    </source>
</evidence>
<keyword evidence="6" id="KW-0677">Repeat</keyword>
<dbReference type="GO" id="GO:0003677">
    <property type="term" value="F:DNA binding"/>
    <property type="evidence" value="ECO:0007669"/>
    <property type="project" value="UniProtKB-KW"/>
</dbReference>
<dbReference type="GO" id="GO:0005634">
    <property type="term" value="C:nucleus"/>
    <property type="evidence" value="ECO:0007669"/>
    <property type="project" value="UniProtKB-SubCell"/>
</dbReference>
<feature type="domain" description="C2H2-type" evidence="16">
    <location>
        <begin position="675"/>
        <end position="703"/>
    </location>
</feature>
<evidence type="ECO:0000256" key="7">
    <source>
        <dbReference type="ARBA" id="ARBA00022753"/>
    </source>
</evidence>
<feature type="domain" description="C2H2-type" evidence="16">
    <location>
        <begin position="704"/>
        <end position="731"/>
    </location>
</feature>
<feature type="region of interest" description="Disordered" evidence="15">
    <location>
        <begin position="222"/>
        <end position="247"/>
    </location>
</feature>
<dbReference type="FunFam" id="3.30.160.60:FF:000030">
    <property type="entry name" value="Zinc finger protein 628"/>
    <property type="match status" value="1"/>
</dbReference>
<dbReference type="InterPro" id="IPR013087">
    <property type="entry name" value="Znf_C2H2_type"/>
</dbReference>
<name>A0A9Q0MUV1_9DIPT</name>
<feature type="compositionally biased region" description="Polar residues" evidence="15">
    <location>
        <begin position="133"/>
        <end position="159"/>
    </location>
</feature>
<comment type="caution">
    <text evidence="17">The sequence shown here is derived from an EMBL/GenBank/DDBJ whole genome shotgun (WGS) entry which is preliminary data.</text>
</comment>
<evidence type="ECO:0000256" key="1">
    <source>
        <dbReference type="ARBA" id="ARBA00004123"/>
    </source>
</evidence>
<dbReference type="OrthoDB" id="8113227at2759"/>
<dbReference type="InterPro" id="IPR039724">
    <property type="entry name" value="WDR91"/>
</dbReference>
<dbReference type="FunFam" id="3.30.160.60:FF:001159">
    <property type="entry name" value="Protein glass"/>
    <property type="match status" value="1"/>
</dbReference>
<reference evidence="17" key="1">
    <citation type="submission" date="2022-07" db="EMBL/GenBank/DDBJ databases">
        <authorList>
            <person name="Trinca V."/>
            <person name="Uliana J.V.C."/>
            <person name="Torres T.T."/>
            <person name="Ward R.J."/>
            <person name="Monesi N."/>
        </authorList>
    </citation>
    <scope>NUCLEOTIDE SEQUENCE</scope>
    <source>
        <strain evidence="17">HSMRA1968</strain>
        <tissue evidence="17">Whole embryos</tissue>
    </source>
</reference>
<dbReference type="SUPFAM" id="SSF57667">
    <property type="entry name" value="beta-beta-alpha zinc fingers"/>
    <property type="match status" value="2"/>
</dbReference>
<evidence type="ECO:0000256" key="15">
    <source>
        <dbReference type="SAM" id="MobiDB-lite"/>
    </source>
</evidence>